<keyword evidence="2" id="KW-1185">Reference proteome</keyword>
<organism evidence="1 2">
    <name type="scientific">Leptospira santarosai str. MOR084</name>
    <dbReference type="NCBI Taxonomy" id="1049984"/>
    <lineage>
        <taxon>Bacteria</taxon>
        <taxon>Pseudomonadati</taxon>
        <taxon>Spirochaetota</taxon>
        <taxon>Spirochaetia</taxon>
        <taxon>Leptospirales</taxon>
        <taxon>Leptospiraceae</taxon>
        <taxon>Leptospira</taxon>
    </lineage>
</organism>
<proteinExistence type="predicted"/>
<protein>
    <submittedName>
        <fullName evidence="1">Uncharacterized protein</fullName>
    </submittedName>
</protein>
<dbReference type="AlphaFoldDB" id="A0A0E2BE84"/>
<dbReference type="GeneID" id="29741999"/>
<dbReference type="Proteomes" id="UP000006329">
    <property type="component" value="Unassembled WGS sequence"/>
</dbReference>
<name>A0A0E2BE84_9LEPT</name>
<gene>
    <name evidence="1" type="ORF">LEP1GSC179_2733</name>
</gene>
<comment type="caution">
    <text evidence="1">The sequence shown here is derived from an EMBL/GenBank/DDBJ whole genome shotgun (WGS) entry which is preliminary data.</text>
</comment>
<dbReference type="EMBL" id="AHON02000053">
    <property type="protein sequence ID" value="EKO33240.1"/>
    <property type="molecule type" value="Genomic_DNA"/>
</dbReference>
<reference evidence="1" key="1">
    <citation type="submission" date="2012-10" db="EMBL/GenBank/DDBJ databases">
        <authorList>
            <person name="Harkins D.M."/>
            <person name="Durkin A.S."/>
            <person name="Brinkac L.M."/>
            <person name="Haft D.H."/>
            <person name="Selengut J.D."/>
            <person name="Sanka R."/>
            <person name="DePew J."/>
            <person name="Purushe J."/>
            <person name="Matthias M.A."/>
            <person name="Vinetz J.M."/>
            <person name="Sutton G.G."/>
            <person name="Nierman W.C."/>
            <person name="Fouts D.E."/>
        </authorList>
    </citation>
    <scope>NUCLEOTIDE SEQUENCE [LARGE SCALE GENOMIC DNA]</scope>
    <source>
        <strain evidence="1">MOR084</strain>
    </source>
</reference>
<accession>A0A0E2BE84</accession>
<sequence length="229" mass="26877">MKKVCFFRFSSVILSLEEFMKKITWLTILFILLNIPAFAQNKEKGQADLSRSDVFSEQGSSYTKSLQKIVRDLESTINERLTDLEKKHSLLVILRPELEKVQTIVTEDIPFTFDEGYESNLLKYVRFKFEGGKIKEVELASEKKRIQYEFAFENKRLIFSPPDVLASQVRLERFDKIENTKVGDISLENQIKALRLLESSLRSSIYRIDIMIALYKDKKDRKNLYQIDI</sequence>
<evidence type="ECO:0000313" key="2">
    <source>
        <dbReference type="Proteomes" id="UP000006329"/>
    </source>
</evidence>
<dbReference type="RefSeq" id="WP_004462670.1">
    <property type="nucleotide sequence ID" value="NZ_AHON02000053.1"/>
</dbReference>
<evidence type="ECO:0000313" key="1">
    <source>
        <dbReference type="EMBL" id="EKO33240.1"/>
    </source>
</evidence>